<protein>
    <recommendedName>
        <fullName evidence="2">DUF3752 domain-containing protein</fullName>
    </recommendedName>
</protein>
<feature type="compositionally biased region" description="Acidic residues" evidence="1">
    <location>
        <begin position="99"/>
        <end position="108"/>
    </location>
</feature>
<dbReference type="InterPro" id="IPR046331">
    <property type="entry name" value="GPAM1-like"/>
</dbReference>
<evidence type="ECO:0000259" key="2">
    <source>
        <dbReference type="Pfam" id="PF12572"/>
    </source>
</evidence>
<dbReference type="InterPro" id="IPR022226">
    <property type="entry name" value="DUF3752"/>
</dbReference>
<feature type="region of interest" description="Disordered" evidence="1">
    <location>
        <begin position="168"/>
        <end position="273"/>
    </location>
</feature>
<reference evidence="3" key="1">
    <citation type="submission" date="2018-03" db="EMBL/GenBank/DDBJ databases">
        <title>The relapsing fever spirochete Borrelia turicatae persists in the highly oxidative environment of its soft-bodied tick vector.</title>
        <authorList>
            <person name="Bourret T.J."/>
            <person name="Boyle W.K."/>
            <person name="Valenzuela J.G."/>
            <person name="Oliveira F."/>
            <person name="Lopez J.E."/>
        </authorList>
    </citation>
    <scope>NUCLEOTIDE SEQUENCE</scope>
    <source>
        <strain evidence="3">Kansas strain/isolate</strain>
        <tissue evidence="3">Salivary glands</tissue>
    </source>
</reference>
<evidence type="ECO:0000313" key="3">
    <source>
        <dbReference type="EMBL" id="MBY06124.1"/>
    </source>
</evidence>
<evidence type="ECO:0000256" key="1">
    <source>
        <dbReference type="SAM" id="MobiDB-lite"/>
    </source>
</evidence>
<dbReference type="PANTHER" id="PTHR46370:SF1">
    <property type="entry name" value="GPALPP MOTIFS-CONTAINING PROTEIN 1"/>
    <property type="match status" value="1"/>
</dbReference>
<dbReference type="AlphaFoldDB" id="A0A2R5L9F1"/>
<feature type="region of interest" description="Disordered" evidence="1">
    <location>
        <begin position="132"/>
        <end position="153"/>
    </location>
</feature>
<dbReference type="Pfam" id="PF12572">
    <property type="entry name" value="DUF3752"/>
    <property type="match status" value="1"/>
</dbReference>
<accession>A0A2R5L9F1</accession>
<sequence length="304" mass="33866">MSLYGPQLPPGFKPSLKDDKSSQDTSPVIGPTLPPGFRISDDTPLQDDGSDDSSPECYGPSLPPSHAIIGPALPPGFNSAERDNFIGPILPPGIGATQSDEDDSDDDLVGPRPSEAVSEDYVEDIASEIDKRSRKMKRHLEGTDAEDVEQKRESWMTELPDNLGSCIGLGPRTFKKQSADPNVDRSGWTDTPADKAKKAKGVAVVKEQSSSLRRSHKERERDKQLSRELEKYNKHKRPMSLVEMHRKKRKETEKRKKGDKPERKEFNRDEDLKISRIDPKAAKALINNTTFLRSKFSAGTSKFL</sequence>
<feature type="compositionally biased region" description="Acidic residues" evidence="1">
    <location>
        <begin position="44"/>
        <end position="54"/>
    </location>
</feature>
<proteinExistence type="predicted"/>
<feature type="region of interest" description="Disordered" evidence="1">
    <location>
        <begin position="1"/>
        <end position="120"/>
    </location>
</feature>
<name>A0A2R5L9F1_9ACAR</name>
<dbReference type="PANTHER" id="PTHR46370">
    <property type="entry name" value="GPALPP MOTIFS-CONTAINING PROTEIN 1"/>
    <property type="match status" value="1"/>
</dbReference>
<organism evidence="3">
    <name type="scientific">Ornithodoros turicata</name>
    <dbReference type="NCBI Taxonomy" id="34597"/>
    <lineage>
        <taxon>Eukaryota</taxon>
        <taxon>Metazoa</taxon>
        <taxon>Ecdysozoa</taxon>
        <taxon>Arthropoda</taxon>
        <taxon>Chelicerata</taxon>
        <taxon>Arachnida</taxon>
        <taxon>Acari</taxon>
        <taxon>Parasitiformes</taxon>
        <taxon>Ixodida</taxon>
        <taxon>Ixodoidea</taxon>
        <taxon>Argasidae</taxon>
        <taxon>Ornithodorinae</taxon>
        <taxon>Ornithodoros</taxon>
    </lineage>
</organism>
<feature type="compositionally biased region" description="Basic and acidic residues" evidence="1">
    <location>
        <begin position="250"/>
        <end position="273"/>
    </location>
</feature>
<feature type="domain" description="DUF3752" evidence="2">
    <location>
        <begin position="169"/>
        <end position="297"/>
    </location>
</feature>
<dbReference type="EMBL" id="GGLE01001998">
    <property type="protein sequence ID" value="MBY06124.1"/>
    <property type="molecule type" value="Transcribed_RNA"/>
</dbReference>
<feature type="compositionally biased region" description="Basic and acidic residues" evidence="1">
    <location>
        <begin position="217"/>
        <end position="232"/>
    </location>
</feature>